<dbReference type="Proteomes" id="UP000241462">
    <property type="component" value="Unassembled WGS sequence"/>
</dbReference>
<keyword evidence="2" id="KW-1185">Reference proteome</keyword>
<gene>
    <name evidence="1" type="ORF">BD289DRAFT_435872</name>
</gene>
<dbReference type="EMBL" id="KZ678460">
    <property type="protein sequence ID" value="PSR83395.1"/>
    <property type="molecule type" value="Genomic_DNA"/>
</dbReference>
<sequence>MGPPRTTESRIMPGSLTVPGSDPWYNASVPLLPALGWKFSRTISRIKGFDPRLAGPEGTADLCKVVIFRDASKTQTRWKIFQDFWSVRAGSALPEGVREHVLIAQEGDLMSGQDIRFAATVPATLEAALQNERKLWLDMIDLSRGRIRAATYRTLLRLEEERRLEGYQGSGPVSTPETWVLKRQASTAVGFWLIQPEVLAIAETFGRPGKQIADLSTVPKALEL</sequence>
<dbReference type="InParanoid" id="A0A2T3A5T1"/>
<dbReference type="AlphaFoldDB" id="A0A2T3A5T1"/>
<evidence type="ECO:0000313" key="2">
    <source>
        <dbReference type="Proteomes" id="UP000241462"/>
    </source>
</evidence>
<name>A0A2T3A5T1_9PEZI</name>
<evidence type="ECO:0000313" key="1">
    <source>
        <dbReference type="EMBL" id="PSR83395.1"/>
    </source>
</evidence>
<accession>A0A2T3A5T1</accession>
<dbReference type="OrthoDB" id="5231956at2759"/>
<protein>
    <submittedName>
        <fullName evidence="1">Uncharacterized protein</fullName>
    </submittedName>
</protein>
<reference evidence="1 2" key="1">
    <citation type="journal article" date="2018" name="Mycol. Prog.">
        <title>Coniella lustricola, a new species from submerged detritus.</title>
        <authorList>
            <person name="Raudabaugh D.B."/>
            <person name="Iturriaga T."/>
            <person name="Carver A."/>
            <person name="Mondo S."/>
            <person name="Pangilinan J."/>
            <person name="Lipzen A."/>
            <person name="He G."/>
            <person name="Amirebrahimi M."/>
            <person name="Grigoriev I.V."/>
            <person name="Miller A.N."/>
        </authorList>
    </citation>
    <scope>NUCLEOTIDE SEQUENCE [LARGE SCALE GENOMIC DNA]</scope>
    <source>
        <strain evidence="1 2">B22-T-1</strain>
    </source>
</reference>
<organism evidence="1 2">
    <name type="scientific">Coniella lustricola</name>
    <dbReference type="NCBI Taxonomy" id="2025994"/>
    <lineage>
        <taxon>Eukaryota</taxon>
        <taxon>Fungi</taxon>
        <taxon>Dikarya</taxon>
        <taxon>Ascomycota</taxon>
        <taxon>Pezizomycotina</taxon>
        <taxon>Sordariomycetes</taxon>
        <taxon>Sordariomycetidae</taxon>
        <taxon>Diaporthales</taxon>
        <taxon>Schizoparmaceae</taxon>
        <taxon>Coniella</taxon>
    </lineage>
</organism>
<proteinExistence type="predicted"/>